<comment type="caution">
    <text evidence="1">The sequence shown here is derived from an EMBL/GenBank/DDBJ whole genome shotgun (WGS) entry which is preliminary data.</text>
</comment>
<protein>
    <submittedName>
        <fullName evidence="1">(apollo) hypothetical protein</fullName>
    </submittedName>
</protein>
<proteinExistence type="predicted"/>
<reference evidence="1" key="1">
    <citation type="submission" date="2021-04" db="EMBL/GenBank/DDBJ databases">
        <authorList>
            <person name="Tunstrom K."/>
        </authorList>
    </citation>
    <scope>NUCLEOTIDE SEQUENCE</scope>
</reference>
<evidence type="ECO:0000313" key="2">
    <source>
        <dbReference type="Proteomes" id="UP000691718"/>
    </source>
</evidence>
<name>A0A8S3X1J0_PARAO</name>
<evidence type="ECO:0000313" key="1">
    <source>
        <dbReference type="EMBL" id="CAG4990576.1"/>
    </source>
</evidence>
<dbReference type="EMBL" id="CAJQZP010000876">
    <property type="protein sequence ID" value="CAG4990576.1"/>
    <property type="molecule type" value="Genomic_DNA"/>
</dbReference>
<gene>
    <name evidence="1" type="ORF">PAPOLLO_LOCUS11980</name>
</gene>
<dbReference type="AlphaFoldDB" id="A0A8S3X1J0"/>
<keyword evidence="2" id="KW-1185">Reference proteome</keyword>
<accession>A0A8S3X1J0</accession>
<organism evidence="1 2">
    <name type="scientific">Parnassius apollo</name>
    <name type="common">Apollo butterfly</name>
    <name type="synonym">Papilio apollo</name>
    <dbReference type="NCBI Taxonomy" id="110799"/>
    <lineage>
        <taxon>Eukaryota</taxon>
        <taxon>Metazoa</taxon>
        <taxon>Ecdysozoa</taxon>
        <taxon>Arthropoda</taxon>
        <taxon>Hexapoda</taxon>
        <taxon>Insecta</taxon>
        <taxon>Pterygota</taxon>
        <taxon>Neoptera</taxon>
        <taxon>Endopterygota</taxon>
        <taxon>Lepidoptera</taxon>
        <taxon>Glossata</taxon>
        <taxon>Ditrysia</taxon>
        <taxon>Papilionoidea</taxon>
        <taxon>Papilionidae</taxon>
        <taxon>Parnassiinae</taxon>
        <taxon>Parnassini</taxon>
        <taxon>Parnassius</taxon>
        <taxon>Parnassius</taxon>
    </lineage>
</organism>
<sequence length="138" mass="14528">MRLLMRDASVWLRWEKEEKEAGLTYLLLRSVWPPSFFYLHLRFVYGRSVRSIGSFVGGAKIAPVVAIVGASAGVPAAEVVVASRAAVVAAEPAAVGVVVDVVAVVAVLAPVLPTGAWEAAGLCLSCVQYAATLGTVYR</sequence>
<dbReference type="Proteomes" id="UP000691718">
    <property type="component" value="Unassembled WGS sequence"/>
</dbReference>